<dbReference type="OrthoDB" id="2887878at2759"/>
<feature type="region of interest" description="Disordered" evidence="1">
    <location>
        <begin position="343"/>
        <end position="367"/>
    </location>
</feature>
<protein>
    <submittedName>
        <fullName evidence="2">Uncharacterized protein</fullName>
    </submittedName>
</protein>
<dbReference type="AlphaFoldDB" id="A0A9P7VJQ0"/>
<gene>
    <name evidence="2" type="ORF">BT62DRAFT_1012006</name>
</gene>
<dbReference type="GeneID" id="66100143"/>
<keyword evidence="3" id="KW-1185">Reference proteome</keyword>
<proteinExistence type="predicted"/>
<accession>A0A9P7VJQ0</accession>
<organism evidence="2 3">
    <name type="scientific">Guyanagaster necrorhizus</name>
    <dbReference type="NCBI Taxonomy" id="856835"/>
    <lineage>
        <taxon>Eukaryota</taxon>
        <taxon>Fungi</taxon>
        <taxon>Dikarya</taxon>
        <taxon>Basidiomycota</taxon>
        <taxon>Agaricomycotina</taxon>
        <taxon>Agaricomycetes</taxon>
        <taxon>Agaricomycetidae</taxon>
        <taxon>Agaricales</taxon>
        <taxon>Marasmiineae</taxon>
        <taxon>Physalacriaceae</taxon>
        <taxon>Guyanagaster</taxon>
    </lineage>
</organism>
<evidence type="ECO:0000313" key="3">
    <source>
        <dbReference type="Proteomes" id="UP000812287"/>
    </source>
</evidence>
<dbReference type="EMBL" id="MU250563">
    <property type="protein sequence ID" value="KAG7441194.1"/>
    <property type="molecule type" value="Genomic_DNA"/>
</dbReference>
<feature type="compositionally biased region" description="Polar residues" evidence="1">
    <location>
        <begin position="346"/>
        <end position="367"/>
    </location>
</feature>
<sequence>MAWQLGSECTKGWRGVDVPTDFFFFQTDSSMILAMRPRAERGRSDQSQLYAQSVCVGSVLAQGPWWMLKRGRCRLLTNLLFSSTTTMVTGEYLNESLAVIRAATSGLSLRVVERARLQISLRSATTPYPPFLLGQPCSSTLGHYVKIFDEICQYHGSKQSPDSGLVRVLEESWSWVWYSVAEESSSAFLKYIPFRLLHWKAIEWKLAPVNHPCSGEIILESTRQGVSSTTHLHLHVLYISHRYEEIDVLGIYVLLERTQTRLLNMKDKSGSRTSIWNVKGTATIYMVVSKDLDSRFDSKLNTEMLTEGINDAIREGFLTSWTDTSINQLRDQPSFSRQVPVYAAPGNSSTEEQRFSATTKKWYSSGG</sequence>
<evidence type="ECO:0000256" key="1">
    <source>
        <dbReference type="SAM" id="MobiDB-lite"/>
    </source>
</evidence>
<name>A0A9P7VJQ0_9AGAR</name>
<dbReference type="Proteomes" id="UP000812287">
    <property type="component" value="Unassembled WGS sequence"/>
</dbReference>
<reference evidence="2" key="1">
    <citation type="submission" date="2020-11" db="EMBL/GenBank/DDBJ databases">
        <title>Adaptations for nitrogen fixation in a non-lichenized fungal sporocarp promotes dispersal by wood-feeding termites.</title>
        <authorList>
            <consortium name="DOE Joint Genome Institute"/>
            <person name="Koch R.A."/>
            <person name="Yoon G."/>
            <person name="Arayal U."/>
            <person name="Lail K."/>
            <person name="Amirebrahimi M."/>
            <person name="Labutti K."/>
            <person name="Lipzen A."/>
            <person name="Riley R."/>
            <person name="Barry K."/>
            <person name="Henrissat B."/>
            <person name="Grigoriev I.V."/>
            <person name="Herr J.R."/>
            <person name="Aime M.C."/>
        </authorList>
    </citation>
    <scope>NUCLEOTIDE SEQUENCE</scope>
    <source>
        <strain evidence="2">MCA 3950</strain>
    </source>
</reference>
<evidence type="ECO:0000313" key="2">
    <source>
        <dbReference type="EMBL" id="KAG7441194.1"/>
    </source>
</evidence>
<comment type="caution">
    <text evidence="2">The sequence shown here is derived from an EMBL/GenBank/DDBJ whole genome shotgun (WGS) entry which is preliminary data.</text>
</comment>
<dbReference type="RefSeq" id="XP_043034694.1">
    <property type="nucleotide sequence ID" value="XM_043177856.1"/>
</dbReference>